<dbReference type="Proteomes" id="UP000261739">
    <property type="component" value="Unassembled WGS sequence"/>
</dbReference>
<accession>A0A3D4T193</accession>
<evidence type="ECO:0000313" key="2">
    <source>
        <dbReference type="Proteomes" id="UP000261739"/>
    </source>
</evidence>
<protein>
    <submittedName>
        <fullName evidence="1">Uncharacterized protein</fullName>
    </submittedName>
</protein>
<dbReference type="AlphaFoldDB" id="A0A3D4T193"/>
<sequence length="145" mass="15804">MTADRRCDALQLTCTGHGPGHGRTGGLGPEDLPMGDITGGAFLPVRFRGGSGGRRELIIDGTIRTAWNCEGSYFSAYRMLDSCGPVYYHPETSLLVAGEPAIRRFLSISWEPPTPCRQLGTVRPPRPVVVDQRDGAFRPLDGDRF</sequence>
<reference evidence="1 2" key="1">
    <citation type="journal article" date="2018" name="Nat. Biotechnol.">
        <title>A standardized bacterial taxonomy based on genome phylogeny substantially revises the tree of life.</title>
        <authorList>
            <person name="Parks D.H."/>
            <person name="Chuvochina M."/>
            <person name="Waite D.W."/>
            <person name="Rinke C."/>
            <person name="Skarshewski A."/>
            <person name="Chaumeil P.A."/>
            <person name="Hugenholtz P."/>
        </authorList>
    </citation>
    <scope>NUCLEOTIDE SEQUENCE [LARGE SCALE GENOMIC DNA]</scope>
    <source>
        <strain evidence="1">UBA11247</strain>
    </source>
</reference>
<evidence type="ECO:0000313" key="1">
    <source>
        <dbReference type="EMBL" id="HCT15037.1"/>
    </source>
</evidence>
<organism evidence="1 2">
    <name type="scientific">Corynebacterium nuruki</name>
    <dbReference type="NCBI Taxonomy" id="1032851"/>
    <lineage>
        <taxon>Bacteria</taxon>
        <taxon>Bacillati</taxon>
        <taxon>Actinomycetota</taxon>
        <taxon>Actinomycetes</taxon>
        <taxon>Mycobacteriales</taxon>
        <taxon>Corynebacteriaceae</taxon>
        <taxon>Corynebacterium</taxon>
    </lineage>
</organism>
<dbReference type="EMBL" id="DQID01000250">
    <property type="protein sequence ID" value="HCT15037.1"/>
    <property type="molecule type" value="Genomic_DNA"/>
</dbReference>
<name>A0A3D4T193_9CORY</name>
<comment type="caution">
    <text evidence="1">The sequence shown here is derived from an EMBL/GenBank/DDBJ whole genome shotgun (WGS) entry which is preliminary data.</text>
</comment>
<gene>
    <name evidence="1" type="ORF">DIW82_09725</name>
</gene>
<proteinExistence type="predicted"/>
<dbReference type="RefSeq" id="WP_334144366.1">
    <property type="nucleotide sequence ID" value="NZ_DAITTW010000068.1"/>
</dbReference>